<keyword evidence="1" id="KW-0812">Transmembrane</keyword>
<proteinExistence type="predicted"/>
<dbReference type="HOGENOM" id="CLU_1930364_0_0_1"/>
<keyword evidence="1" id="KW-0472">Membrane</keyword>
<dbReference type="Proteomes" id="UP000017836">
    <property type="component" value="Unassembled WGS sequence"/>
</dbReference>
<evidence type="ECO:0000313" key="2">
    <source>
        <dbReference type="EMBL" id="ERN15423.1"/>
    </source>
</evidence>
<dbReference type="Gramene" id="ERN15423">
    <property type="protein sequence ID" value="ERN15423"/>
    <property type="gene ID" value="AMTR_s00036p00214160"/>
</dbReference>
<dbReference type="EMBL" id="KI392503">
    <property type="protein sequence ID" value="ERN15423.1"/>
    <property type="molecule type" value="Genomic_DNA"/>
</dbReference>
<name>U5D4Z0_AMBTC</name>
<feature type="transmembrane region" description="Helical" evidence="1">
    <location>
        <begin position="34"/>
        <end position="54"/>
    </location>
</feature>
<protein>
    <recommendedName>
        <fullName evidence="4">Pentatricopeptide repeat-containing protein</fullName>
    </recommendedName>
</protein>
<reference evidence="3" key="1">
    <citation type="journal article" date="2013" name="Science">
        <title>The Amborella genome and the evolution of flowering plants.</title>
        <authorList>
            <consortium name="Amborella Genome Project"/>
        </authorList>
    </citation>
    <scope>NUCLEOTIDE SEQUENCE [LARGE SCALE GENOMIC DNA]</scope>
</reference>
<organism evidence="2 3">
    <name type="scientific">Amborella trichopoda</name>
    <dbReference type="NCBI Taxonomy" id="13333"/>
    <lineage>
        <taxon>Eukaryota</taxon>
        <taxon>Viridiplantae</taxon>
        <taxon>Streptophyta</taxon>
        <taxon>Embryophyta</taxon>
        <taxon>Tracheophyta</taxon>
        <taxon>Spermatophyta</taxon>
        <taxon>Magnoliopsida</taxon>
        <taxon>Amborellales</taxon>
        <taxon>Amborellaceae</taxon>
        <taxon>Amborella</taxon>
    </lineage>
</organism>
<dbReference type="AlphaFoldDB" id="U5D4Z0"/>
<keyword evidence="1" id="KW-1133">Transmembrane helix</keyword>
<accession>U5D4Z0</accession>
<evidence type="ECO:0000313" key="3">
    <source>
        <dbReference type="Proteomes" id="UP000017836"/>
    </source>
</evidence>
<keyword evidence="3" id="KW-1185">Reference proteome</keyword>
<sequence length="131" mass="15264">MGMLNVVMAEMPCIYRVIMVNASSNGWSMHMECYLGTTIIHSWLIYIVGLGCYIRPRDSWMACLLNFVSIWRSFMWACHLHGDVKMTMYAMDPALELQPLDNATFTLMFTVYCRDGMWEEANKLRKGRTEE</sequence>
<evidence type="ECO:0000256" key="1">
    <source>
        <dbReference type="SAM" id="Phobius"/>
    </source>
</evidence>
<evidence type="ECO:0008006" key="4">
    <source>
        <dbReference type="Google" id="ProtNLM"/>
    </source>
</evidence>
<gene>
    <name evidence="2" type="ORF">AMTR_s00036p00214160</name>
</gene>